<comment type="cofactor">
    <cofactor evidence="1">
        <name>Mg(2+)</name>
        <dbReference type="ChEBI" id="CHEBI:18420"/>
    </cofactor>
</comment>
<comment type="cofactor">
    <cofactor evidence="1">
        <name>Mn(2+)</name>
        <dbReference type="ChEBI" id="CHEBI:29035"/>
    </cofactor>
</comment>
<dbReference type="PANTHER" id="PTHR12320">
    <property type="entry name" value="PROTEIN PHOSPHATASE 2C"/>
    <property type="match status" value="1"/>
</dbReference>
<dbReference type="InterPro" id="IPR001932">
    <property type="entry name" value="PPM-type_phosphatase-like_dom"/>
</dbReference>
<keyword evidence="1" id="KW-0378">Hydrolase</keyword>
<organism evidence="3">
    <name type="scientific">Compsopogon caeruleus</name>
    <dbReference type="NCBI Taxonomy" id="31354"/>
    <lineage>
        <taxon>Eukaryota</taxon>
        <taxon>Rhodophyta</taxon>
        <taxon>Compsopogonophyceae</taxon>
        <taxon>Compsopogonales</taxon>
        <taxon>Compsopogonaceae</taxon>
        <taxon>Compsopogon</taxon>
    </lineage>
</organism>
<keyword evidence="1" id="KW-0479">Metal-binding</keyword>
<dbReference type="PANTHER" id="PTHR12320:SF1">
    <property type="entry name" value="PROTEIN PHOSPHATASE PTC7 HOMOLOG"/>
    <property type="match status" value="1"/>
</dbReference>
<comment type="catalytic activity">
    <reaction evidence="1">
        <text>O-phospho-L-threonyl-[protein] + H2O = L-threonyl-[protein] + phosphate</text>
        <dbReference type="Rhea" id="RHEA:47004"/>
        <dbReference type="Rhea" id="RHEA-COMP:11060"/>
        <dbReference type="Rhea" id="RHEA-COMP:11605"/>
        <dbReference type="ChEBI" id="CHEBI:15377"/>
        <dbReference type="ChEBI" id="CHEBI:30013"/>
        <dbReference type="ChEBI" id="CHEBI:43474"/>
        <dbReference type="ChEBI" id="CHEBI:61977"/>
        <dbReference type="EC" id="3.1.3.16"/>
    </reaction>
</comment>
<comment type="similarity">
    <text evidence="1">Belongs to the PP2C family.</text>
</comment>
<gene>
    <name evidence="3" type="ORF">CCAE0312_LOCUS1821</name>
</gene>
<dbReference type="SMART" id="SM00332">
    <property type="entry name" value="PP2Cc"/>
    <property type="match status" value="1"/>
</dbReference>
<comment type="catalytic activity">
    <reaction evidence="1">
        <text>O-phospho-L-seryl-[protein] + H2O = L-seryl-[protein] + phosphate</text>
        <dbReference type="Rhea" id="RHEA:20629"/>
        <dbReference type="Rhea" id="RHEA-COMP:9863"/>
        <dbReference type="Rhea" id="RHEA-COMP:11604"/>
        <dbReference type="ChEBI" id="CHEBI:15377"/>
        <dbReference type="ChEBI" id="CHEBI:29999"/>
        <dbReference type="ChEBI" id="CHEBI:43474"/>
        <dbReference type="ChEBI" id="CHEBI:83421"/>
        <dbReference type="EC" id="3.1.3.16"/>
    </reaction>
</comment>
<name>A0A7S1XCJ3_9RHOD</name>
<evidence type="ECO:0000313" key="3">
    <source>
        <dbReference type="EMBL" id="CAD9228532.1"/>
    </source>
</evidence>
<evidence type="ECO:0000259" key="2">
    <source>
        <dbReference type="PROSITE" id="PS51746"/>
    </source>
</evidence>
<keyword evidence="1" id="KW-0460">Magnesium</keyword>
<keyword evidence="1" id="KW-0464">Manganese</keyword>
<proteinExistence type="inferred from homology"/>
<sequence length="343" mass="36562">MKGEVGFVFGIAGCQLGKNVRGICGGRRLIQGVNVGRVAVRMVDGDGGESEEGEEPRKVVSTVRIPLFGKIMGGEAAVDEGTEEDLMPGVPLRMECGFGFYAHPKKQTGEDAFFIEGCSVGVFDGVTGVQAIVGKVDPRLFPQDLARITADKVRVLGPQSVVKALIEAADEVKTPGASTAVVVGMDDKARVFGIHLGDSGVILVRDGKIAFRTTEQMKSFGAPYQLGSKSPYNVLMGQNIQFKAKENDWIIIASDGLFDNVFDQTIVDVVQAKKQEGAFAVAETLGVMAWENCQDTKIATPYAAAARKAGKSHSGGKLDDVTVVACRVARIPDWTPVSIFSDF</sequence>
<protein>
    <recommendedName>
        <fullName evidence="1">Protein phosphatase</fullName>
        <ecNumber evidence="1">3.1.3.16</ecNumber>
    </recommendedName>
</protein>
<evidence type="ECO:0000256" key="1">
    <source>
        <dbReference type="RuleBase" id="RU366020"/>
    </source>
</evidence>
<dbReference type="Gene3D" id="3.60.40.10">
    <property type="entry name" value="PPM-type phosphatase domain"/>
    <property type="match status" value="1"/>
</dbReference>
<dbReference type="EMBL" id="HBGH01003361">
    <property type="protein sequence ID" value="CAD9228532.1"/>
    <property type="molecule type" value="Transcribed_RNA"/>
</dbReference>
<dbReference type="InterPro" id="IPR036457">
    <property type="entry name" value="PPM-type-like_dom_sf"/>
</dbReference>
<feature type="domain" description="PPM-type phosphatase" evidence="2">
    <location>
        <begin position="97"/>
        <end position="328"/>
    </location>
</feature>
<dbReference type="PROSITE" id="PS51746">
    <property type="entry name" value="PPM_2"/>
    <property type="match status" value="1"/>
</dbReference>
<dbReference type="AlphaFoldDB" id="A0A7S1XCJ3"/>
<dbReference type="GO" id="GO:0004722">
    <property type="term" value="F:protein serine/threonine phosphatase activity"/>
    <property type="evidence" value="ECO:0007669"/>
    <property type="project" value="UniProtKB-EC"/>
</dbReference>
<dbReference type="InterPro" id="IPR039123">
    <property type="entry name" value="PPTC7"/>
</dbReference>
<reference evidence="3" key="1">
    <citation type="submission" date="2021-01" db="EMBL/GenBank/DDBJ databases">
        <authorList>
            <person name="Corre E."/>
            <person name="Pelletier E."/>
            <person name="Niang G."/>
            <person name="Scheremetjew M."/>
            <person name="Finn R."/>
            <person name="Kale V."/>
            <person name="Holt S."/>
            <person name="Cochrane G."/>
            <person name="Meng A."/>
            <person name="Brown T."/>
            <person name="Cohen L."/>
        </authorList>
    </citation>
    <scope>NUCLEOTIDE SEQUENCE</scope>
    <source>
        <strain evidence="3">SAG 36.94</strain>
    </source>
</reference>
<dbReference type="GO" id="GO:0046872">
    <property type="term" value="F:metal ion binding"/>
    <property type="evidence" value="ECO:0007669"/>
    <property type="project" value="UniProtKB-UniRule"/>
</dbReference>
<accession>A0A7S1XCJ3</accession>
<dbReference type="EC" id="3.1.3.16" evidence="1"/>
<dbReference type="SUPFAM" id="SSF81606">
    <property type="entry name" value="PP2C-like"/>
    <property type="match status" value="1"/>
</dbReference>
<keyword evidence="1" id="KW-0904">Protein phosphatase</keyword>